<dbReference type="Gene3D" id="3.30.70.1430">
    <property type="entry name" value="Multidrug efflux transporter AcrB pore domain"/>
    <property type="match status" value="2"/>
</dbReference>
<dbReference type="SUPFAM" id="SSF82866">
    <property type="entry name" value="Multidrug efflux transporter AcrB transmembrane domain"/>
    <property type="match status" value="2"/>
</dbReference>
<proteinExistence type="inferred from homology"/>
<comment type="similarity">
    <text evidence="2">Belongs to the resistance-nodulation-cell division (RND) (TC 2.A.6) family.</text>
</comment>
<evidence type="ECO:0000256" key="2">
    <source>
        <dbReference type="ARBA" id="ARBA00010942"/>
    </source>
</evidence>
<evidence type="ECO:0000256" key="8">
    <source>
        <dbReference type="SAM" id="Phobius"/>
    </source>
</evidence>
<dbReference type="RefSeq" id="WP_343889001.1">
    <property type="nucleotide sequence ID" value="NZ_BAAAEH010000016.1"/>
</dbReference>
<feature type="transmembrane region" description="Helical" evidence="8">
    <location>
        <begin position="335"/>
        <end position="354"/>
    </location>
</feature>
<dbReference type="PRINTS" id="PR00702">
    <property type="entry name" value="ACRIFLAVINRP"/>
</dbReference>
<dbReference type="InterPro" id="IPR004763">
    <property type="entry name" value="CusA-like"/>
</dbReference>
<keyword evidence="3" id="KW-0813">Transport</keyword>
<accession>A0ABU9Y3D7</accession>
<dbReference type="InterPro" id="IPR027463">
    <property type="entry name" value="AcrB_DN_DC_subdom"/>
</dbReference>
<evidence type="ECO:0000256" key="6">
    <source>
        <dbReference type="ARBA" id="ARBA00022989"/>
    </source>
</evidence>
<dbReference type="PANTHER" id="PTHR32063:SF12">
    <property type="entry name" value="CATION EFFLUX SYSTEM PROTEIN"/>
    <property type="match status" value="1"/>
</dbReference>
<dbReference type="Pfam" id="PF00873">
    <property type="entry name" value="ACR_tran"/>
    <property type="match status" value="1"/>
</dbReference>
<dbReference type="Gene3D" id="3.30.70.1440">
    <property type="entry name" value="Multidrug efflux transporter AcrB pore domain"/>
    <property type="match status" value="1"/>
</dbReference>
<evidence type="ECO:0000256" key="7">
    <source>
        <dbReference type="ARBA" id="ARBA00023136"/>
    </source>
</evidence>
<dbReference type="InterPro" id="IPR001036">
    <property type="entry name" value="Acrflvin-R"/>
</dbReference>
<feature type="transmembrane region" description="Helical" evidence="8">
    <location>
        <begin position="879"/>
        <end position="896"/>
    </location>
</feature>
<feature type="transmembrane region" description="Helical" evidence="8">
    <location>
        <begin position="903"/>
        <end position="923"/>
    </location>
</feature>
<comment type="subcellular location">
    <subcellularLocation>
        <location evidence="1">Cell membrane</location>
        <topology evidence="1">Multi-pass membrane protein</topology>
    </subcellularLocation>
</comment>
<evidence type="ECO:0000313" key="10">
    <source>
        <dbReference type="Proteomes" id="UP001419910"/>
    </source>
</evidence>
<dbReference type="Gene3D" id="3.30.2090.10">
    <property type="entry name" value="Multidrug efflux transporter AcrB TolC docking domain, DN and DC subdomains"/>
    <property type="match status" value="2"/>
</dbReference>
<keyword evidence="10" id="KW-1185">Reference proteome</keyword>
<dbReference type="EMBL" id="JBDIME010000008">
    <property type="protein sequence ID" value="MEN2790319.1"/>
    <property type="molecule type" value="Genomic_DNA"/>
</dbReference>
<keyword evidence="4" id="KW-1003">Cell membrane</keyword>
<evidence type="ECO:0000256" key="4">
    <source>
        <dbReference type="ARBA" id="ARBA00022475"/>
    </source>
</evidence>
<feature type="transmembrane region" description="Helical" evidence="8">
    <location>
        <begin position="929"/>
        <end position="953"/>
    </location>
</feature>
<feature type="transmembrane region" description="Helical" evidence="8">
    <location>
        <begin position="387"/>
        <end position="406"/>
    </location>
</feature>
<dbReference type="NCBIfam" id="TIGR00914">
    <property type="entry name" value="2A0601"/>
    <property type="match status" value="1"/>
</dbReference>
<sequence>MNRVVEQALRQRMLILALLAGLIAAGAIAFAHLNIEAYPDPVPPMVEVVTQSPGISAEEMERNVTTPIEVQIAGIPHVATVRSISLFGLSDVRIQFSYDVSFEQAQQLVLGRLSQLGTLPGNAQPQISPTSPIGEIYRYRIVAPAGYSVMDLKTLQDWVLQRRFKRIPGVVDVTGWGGKLRSYEVTVDNDRLVAHGVTIGQVLSAIGRSDGNVGGETVNFGPQAAIVRGIGLIQSTDQIQNVLIATNGGTPVLLKDVATVGVGNAPRLGIAGEGRDDDIVMGIVLMQRGAQSMPAITAVKQEVETINSTGVLPPGVRLERIYDRSDLIAVTTHTVMHNLVMGVLLIFLLQWLFLGDLRSAIIVAVTIPFALAFAVLILTLQGESANLLSVGALDFGLVVDASVIMVENVYRHMVERSAHITGGRGHATQASRFSAILHASSEVSRGIFFAAAIIIASFLPLFTLTGVEGHIFGPMAKTYAYAIAGGLIATFTVSPVLAALLLPDRISEVETRIVRSLRRLYEPAAAFALANRVLAVGGGVLLIGAALIAVRTLGVEFLPHLEEGNLYIRATLPASISLEAGQPTVNGIRNIIASYPEVERVISTHGRPDDGTDATGFFNAEFYTPLKPAAQWPSGMSKDMLTADLQQRLRTRYPGVDFEFSQYIEDNVEEASSGVKGANSVKIFGPDLKTLEKLAGEIQDQMAKVRGIADLGVSNSLGQPSVQVEVDRLAASRYGLTPDDINTTVAAAVGGQSRGDLYERGTDRHFPIVVRLRAEQRDSLEAIRRITIGAPAPNGSGLIQVPLSEVASVRLTSGASFIYREHQERYVPIKFSVRDRDLGSAVGEARSRIARNVKLPSGYHLEWAGELANLTSAAARLEIVVPISLGLILILLYANFTSLIDTMLAFSVIPMAIVGGVLALALTGTAFSISAAIGFVALFGIAVMDGILMVTTFNQAIGEGASRAAAIAATVHKSMRPVIMTCLAAAIGLLPAALSSGIGSQVQKPLALVVVGGMTLAPVLILLLLPVLIDRFSRRIARHDQGAHGRYVGHGPHLPPGDPA</sequence>
<dbReference type="Proteomes" id="UP001419910">
    <property type="component" value="Unassembled WGS sequence"/>
</dbReference>
<dbReference type="SUPFAM" id="SSF82714">
    <property type="entry name" value="Multidrug efflux transporter AcrB TolC docking domain, DN and DC subdomains"/>
    <property type="match status" value="2"/>
</dbReference>
<feature type="transmembrane region" description="Helical" evidence="8">
    <location>
        <begin position="479"/>
        <end position="503"/>
    </location>
</feature>
<comment type="caution">
    <text evidence="9">The sequence shown here is derived from an EMBL/GenBank/DDBJ whole genome shotgun (WGS) entry which is preliminary data.</text>
</comment>
<organism evidence="9 10">
    <name type="scientific">Sphingomonas oligophenolica</name>
    <dbReference type="NCBI Taxonomy" id="301154"/>
    <lineage>
        <taxon>Bacteria</taxon>
        <taxon>Pseudomonadati</taxon>
        <taxon>Pseudomonadota</taxon>
        <taxon>Alphaproteobacteria</taxon>
        <taxon>Sphingomonadales</taxon>
        <taxon>Sphingomonadaceae</taxon>
        <taxon>Sphingomonas</taxon>
    </lineage>
</organism>
<dbReference type="PANTHER" id="PTHR32063">
    <property type="match status" value="1"/>
</dbReference>
<keyword evidence="7 8" id="KW-0472">Membrane</keyword>
<dbReference type="SUPFAM" id="SSF82693">
    <property type="entry name" value="Multidrug efflux transporter AcrB pore domain, PN1, PN2, PC1 and PC2 subdomains"/>
    <property type="match status" value="3"/>
</dbReference>
<feature type="transmembrane region" description="Helical" evidence="8">
    <location>
        <begin position="447"/>
        <end position="467"/>
    </location>
</feature>
<reference evidence="9 10" key="1">
    <citation type="submission" date="2024-05" db="EMBL/GenBank/DDBJ databases">
        <authorList>
            <person name="Liu Q."/>
            <person name="Xin Y.-H."/>
        </authorList>
    </citation>
    <scope>NUCLEOTIDE SEQUENCE [LARGE SCALE GENOMIC DNA]</scope>
    <source>
        <strain evidence="9 10">CGMCC 1.10181</strain>
    </source>
</reference>
<evidence type="ECO:0000313" key="9">
    <source>
        <dbReference type="EMBL" id="MEN2790319.1"/>
    </source>
</evidence>
<dbReference type="Gene3D" id="1.20.1640.10">
    <property type="entry name" value="Multidrug efflux transporter AcrB transmembrane domain"/>
    <property type="match status" value="2"/>
</dbReference>
<evidence type="ECO:0000256" key="3">
    <source>
        <dbReference type="ARBA" id="ARBA00022448"/>
    </source>
</evidence>
<protein>
    <submittedName>
        <fullName evidence="9">CusA/CzcA family heavy metal efflux RND transporter</fullName>
    </submittedName>
</protein>
<evidence type="ECO:0000256" key="5">
    <source>
        <dbReference type="ARBA" id="ARBA00022692"/>
    </source>
</evidence>
<feature type="transmembrane region" description="Helical" evidence="8">
    <location>
        <begin position="524"/>
        <end position="550"/>
    </location>
</feature>
<name>A0ABU9Y3D7_9SPHN</name>
<evidence type="ECO:0000256" key="1">
    <source>
        <dbReference type="ARBA" id="ARBA00004651"/>
    </source>
</evidence>
<dbReference type="Gene3D" id="3.30.70.1320">
    <property type="entry name" value="Multidrug efflux transporter AcrB pore domain like"/>
    <property type="match status" value="1"/>
</dbReference>
<gene>
    <name evidence="9" type="ORF">ABC974_11830</name>
</gene>
<keyword evidence="5 8" id="KW-0812">Transmembrane</keyword>
<feature type="transmembrane region" description="Helical" evidence="8">
    <location>
        <begin position="974"/>
        <end position="994"/>
    </location>
</feature>
<feature type="transmembrane region" description="Helical" evidence="8">
    <location>
        <begin position="1006"/>
        <end position="1029"/>
    </location>
</feature>
<keyword evidence="6 8" id="KW-1133">Transmembrane helix</keyword>
<feature type="transmembrane region" description="Helical" evidence="8">
    <location>
        <begin position="361"/>
        <end position="381"/>
    </location>
</feature>